<dbReference type="Pfam" id="PF13380">
    <property type="entry name" value="CoA_binding_2"/>
    <property type="match status" value="1"/>
</dbReference>
<name>A0A076N979_AMYME</name>
<evidence type="ECO:0000313" key="2">
    <source>
        <dbReference type="EMBL" id="AIJ26582.1"/>
    </source>
</evidence>
<dbReference type="OrthoDB" id="9804695at2"/>
<dbReference type="EMBL" id="CP009110">
    <property type="protein sequence ID" value="AIJ26582.1"/>
    <property type="molecule type" value="Genomic_DNA"/>
</dbReference>
<dbReference type="RefSeq" id="WP_017985358.1">
    <property type="nucleotide sequence ID" value="NZ_AQUL01000001.1"/>
</dbReference>
<dbReference type="SUPFAM" id="SSF51735">
    <property type="entry name" value="NAD(P)-binding Rossmann-fold domains"/>
    <property type="match status" value="1"/>
</dbReference>
<keyword evidence="3" id="KW-1185">Reference proteome</keyword>
<dbReference type="eggNOG" id="COG1832">
    <property type="taxonomic scope" value="Bacteria"/>
</dbReference>
<gene>
    <name evidence="2" type="ORF">AMETH_6490</name>
</gene>
<protein>
    <submittedName>
        <fullName evidence="2">CoA-binding protein</fullName>
    </submittedName>
</protein>
<dbReference type="Gene3D" id="3.40.50.720">
    <property type="entry name" value="NAD(P)-binding Rossmann-like Domain"/>
    <property type="match status" value="1"/>
</dbReference>
<dbReference type="InterPro" id="IPR036291">
    <property type="entry name" value="NAD(P)-bd_dom_sf"/>
</dbReference>
<proteinExistence type="predicted"/>
<evidence type="ECO:0000313" key="3">
    <source>
        <dbReference type="Proteomes" id="UP000062973"/>
    </source>
</evidence>
<reference evidence="2 3" key="1">
    <citation type="submission" date="2014-07" db="EMBL/GenBank/DDBJ databases">
        <title>Whole Genome Sequence of the Amycolatopsis methanolica 239.</title>
        <authorList>
            <person name="Tang B."/>
        </authorList>
    </citation>
    <scope>NUCLEOTIDE SEQUENCE [LARGE SCALE GENOMIC DNA]</scope>
    <source>
        <strain evidence="2 3">239</strain>
    </source>
</reference>
<accession>A0A076N979</accession>
<dbReference type="InterPro" id="IPR003781">
    <property type="entry name" value="CoA-bd"/>
</dbReference>
<dbReference type="Proteomes" id="UP000062973">
    <property type="component" value="Chromosome"/>
</dbReference>
<evidence type="ECO:0000259" key="1">
    <source>
        <dbReference type="SMART" id="SM00881"/>
    </source>
</evidence>
<dbReference type="PATRIC" id="fig|1068978.7.peg.6975"/>
<dbReference type="KEGG" id="amq:AMETH_6490"/>
<dbReference type="PANTHER" id="PTHR33303:SF2">
    <property type="entry name" value="COA-BINDING DOMAIN-CONTAINING PROTEIN"/>
    <property type="match status" value="1"/>
</dbReference>
<dbReference type="PANTHER" id="PTHR33303">
    <property type="entry name" value="CYTOPLASMIC PROTEIN-RELATED"/>
    <property type="match status" value="1"/>
</dbReference>
<dbReference type="AlphaFoldDB" id="A0A076N979"/>
<dbReference type="HOGENOM" id="CLU_112567_0_1_11"/>
<dbReference type="SMART" id="SM00881">
    <property type="entry name" value="CoA_binding"/>
    <property type="match status" value="1"/>
</dbReference>
<sequence length="134" mass="14274">MADLAEEVLKAANTIAVVGLSRDPAKAAHSVPAAMQAAGFRVIPVHPSADQLLGEKVYRSLADIPEPVDIVDVFRPAREAPEVAEQAVAIGAKTLWLQQGIVSAEARRIAESGGLNYVEDRCIAVVRALARIRK</sequence>
<feature type="domain" description="CoA-binding" evidence="1">
    <location>
        <begin position="9"/>
        <end position="101"/>
    </location>
</feature>
<organism evidence="2 3">
    <name type="scientific">Amycolatopsis methanolica 239</name>
    <dbReference type="NCBI Taxonomy" id="1068978"/>
    <lineage>
        <taxon>Bacteria</taxon>
        <taxon>Bacillati</taxon>
        <taxon>Actinomycetota</taxon>
        <taxon>Actinomycetes</taxon>
        <taxon>Pseudonocardiales</taxon>
        <taxon>Pseudonocardiaceae</taxon>
        <taxon>Amycolatopsis</taxon>
        <taxon>Amycolatopsis methanolica group</taxon>
    </lineage>
</organism>
<dbReference type="STRING" id="1068978.AMETH_6490"/>